<evidence type="ECO:0000256" key="6">
    <source>
        <dbReference type="SAM" id="Phobius"/>
    </source>
</evidence>
<dbReference type="Proteomes" id="UP001461498">
    <property type="component" value="Unassembled WGS sequence"/>
</dbReference>
<organism evidence="7 8">
    <name type="scientific">Rhynocoris fuscipes</name>
    <dbReference type="NCBI Taxonomy" id="488301"/>
    <lineage>
        <taxon>Eukaryota</taxon>
        <taxon>Metazoa</taxon>
        <taxon>Ecdysozoa</taxon>
        <taxon>Arthropoda</taxon>
        <taxon>Hexapoda</taxon>
        <taxon>Insecta</taxon>
        <taxon>Pterygota</taxon>
        <taxon>Neoptera</taxon>
        <taxon>Paraneoptera</taxon>
        <taxon>Hemiptera</taxon>
        <taxon>Heteroptera</taxon>
        <taxon>Panheteroptera</taxon>
        <taxon>Cimicomorpha</taxon>
        <taxon>Reduviidae</taxon>
        <taxon>Harpactorinae</taxon>
        <taxon>Harpactorini</taxon>
        <taxon>Rhynocoris</taxon>
    </lineage>
</organism>
<keyword evidence="8" id="KW-1185">Reference proteome</keyword>
<dbReference type="EMBL" id="JAPXFL010000001">
    <property type="protein sequence ID" value="KAK9511780.1"/>
    <property type="molecule type" value="Genomic_DNA"/>
</dbReference>
<keyword evidence="4 6" id="KW-1133">Transmembrane helix</keyword>
<keyword evidence="5 6" id="KW-0472">Membrane</keyword>
<dbReference type="AlphaFoldDB" id="A0AAW1DPY4"/>
<name>A0AAW1DPY4_9HEMI</name>
<evidence type="ECO:0000256" key="5">
    <source>
        <dbReference type="ARBA" id="ARBA00023136"/>
    </source>
</evidence>
<keyword evidence="3 6" id="KW-0812">Transmembrane</keyword>
<evidence type="ECO:0000313" key="7">
    <source>
        <dbReference type="EMBL" id="KAK9511780.1"/>
    </source>
</evidence>
<evidence type="ECO:0000256" key="1">
    <source>
        <dbReference type="ARBA" id="ARBA00004141"/>
    </source>
</evidence>
<dbReference type="GO" id="GO:0016020">
    <property type="term" value="C:membrane"/>
    <property type="evidence" value="ECO:0007669"/>
    <property type="project" value="UniProtKB-SubCell"/>
</dbReference>
<evidence type="ECO:0000256" key="2">
    <source>
        <dbReference type="ARBA" id="ARBA00009583"/>
    </source>
</evidence>
<gene>
    <name evidence="7" type="ORF">O3M35_000376</name>
</gene>
<comment type="similarity">
    <text evidence="2">Belongs to the TMEM151 family.</text>
</comment>
<evidence type="ECO:0000256" key="4">
    <source>
        <dbReference type="ARBA" id="ARBA00022989"/>
    </source>
</evidence>
<dbReference type="InterPro" id="IPR026767">
    <property type="entry name" value="Tmem151"/>
</dbReference>
<dbReference type="PANTHER" id="PTHR31893:SF5">
    <property type="entry name" value="TRANSMEMBRANE PROTEIN 151 HOMOLOG"/>
    <property type="match status" value="1"/>
</dbReference>
<accession>A0AAW1DPY4</accession>
<sequence>MEMREGLDLTNVTGFREHVIALADPESIPWYAGQTVFWLCSFFLLSWPLRLILEYNTAYLHYKVNSHL</sequence>
<comment type="caution">
    <text evidence="7">The sequence shown here is derived from an EMBL/GenBank/DDBJ whole genome shotgun (WGS) entry which is preliminary data.</text>
</comment>
<protein>
    <submittedName>
        <fullName evidence="7">Uncharacterized protein</fullName>
    </submittedName>
</protein>
<dbReference type="PANTHER" id="PTHR31893">
    <property type="entry name" value="TRANSMEMBRANE PROTEIN 151 HOMOLOG"/>
    <property type="match status" value="1"/>
</dbReference>
<evidence type="ECO:0000256" key="3">
    <source>
        <dbReference type="ARBA" id="ARBA00022692"/>
    </source>
</evidence>
<feature type="transmembrane region" description="Helical" evidence="6">
    <location>
        <begin position="35"/>
        <end position="53"/>
    </location>
</feature>
<comment type="subcellular location">
    <subcellularLocation>
        <location evidence="1">Membrane</location>
        <topology evidence="1">Multi-pass membrane protein</topology>
    </subcellularLocation>
</comment>
<proteinExistence type="inferred from homology"/>
<dbReference type="Pfam" id="PF14857">
    <property type="entry name" value="TMEM151"/>
    <property type="match status" value="1"/>
</dbReference>
<evidence type="ECO:0000313" key="8">
    <source>
        <dbReference type="Proteomes" id="UP001461498"/>
    </source>
</evidence>
<reference evidence="7 8" key="1">
    <citation type="submission" date="2022-12" db="EMBL/GenBank/DDBJ databases">
        <title>Chromosome-level genome assembly of true bugs.</title>
        <authorList>
            <person name="Ma L."/>
            <person name="Li H."/>
        </authorList>
    </citation>
    <scope>NUCLEOTIDE SEQUENCE [LARGE SCALE GENOMIC DNA]</scope>
    <source>
        <strain evidence="7">Lab_2022b</strain>
    </source>
</reference>